<dbReference type="PANTHER" id="PTHR12161">
    <property type="entry name" value="IST1 FAMILY MEMBER"/>
    <property type="match status" value="1"/>
</dbReference>
<evidence type="ECO:0000313" key="3">
    <source>
        <dbReference type="Proteomes" id="UP000886523"/>
    </source>
</evidence>
<dbReference type="Pfam" id="PF03398">
    <property type="entry name" value="Ist1"/>
    <property type="match status" value="1"/>
</dbReference>
<evidence type="ECO:0008006" key="4">
    <source>
        <dbReference type="Google" id="ProtNLM"/>
    </source>
</evidence>
<dbReference type="Gene3D" id="1.20.1260.60">
    <property type="entry name" value="Vacuolar protein sorting-associated protein Ist1"/>
    <property type="match status" value="1"/>
</dbReference>
<dbReference type="AlphaFoldDB" id="A0A9P6B1N6"/>
<gene>
    <name evidence="2" type="ORF">BS47DRAFT_711329</name>
</gene>
<dbReference type="InterPro" id="IPR005061">
    <property type="entry name" value="Ist1"/>
</dbReference>
<accession>A0A9P6B1N6</accession>
<dbReference type="PANTHER" id="PTHR12161:SF5">
    <property type="entry name" value="IST1 HOMOLOG"/>
    <property type="match status" value="1"/>
</dbReference>
<protein>
    <recommendedName>
        <fullName evidence="4">IST1-like protein</fullName>
    </recommendedName>
</protein>
<evidence type="ECO:0000313" key="2">
    <source>
        <dbReference type="EMBL" id="KAF9516011.1"/>
    </source>
</evidence>
<dbReference type="InterPro" id="IPR042277">
    <property type="entry name" value="IST1-like"/>
</dbReference>
<comment type="similarity">
    <text evidence="1">Belongs to the IST1 family.</text>
</comment>
<keyword evidence="3" id="KW-1185">Reference proteome</keyword>
<organism evidence="2 3">
    <name type="scientific">Hydnum rufescens UP504</name>
    <dbReference type="NCBI Taxonomy" id="1448309"/>
    <lineage>
        <taxon>Eukaryota</taxon>
        <taxon>Fungi</taxon>
        <taxon>Dikarya</taxon>
        <taxon>Basidiomycota</taxon>
        <taxon>Agaricomycotina</taxon>
        <taxon>Agaricomycetes</taxon>
        <taxon>Cantharellales</taxon>
        <taxon>Hydnaceae</taxon>
        <taxon>Hydnum</taxon>
    </lineage>
</organism>
<dbReference type="GO" id="GO:0015031">
    <property type="term" value="P:protein transport"/>
    <property type="evidence" value="ECO:0007669"/>
    <property type="project" value="InterPro"/>
</dbReference>
<sequence length="199" mass="22771">MPAPPWQGVKIKVYLRLATQRLHTLIAKKENLAKTARRDIATLIERSKIEIARIRVEAMIQDDLHIELLETLELYTELLRTRFPLLENSINSKGHTLDPRVKEAVISIVYGADNTEVTELKFVRESIANIMGRDWVIGVMENRDNCVSPRVVGKVVTETPSPTLVDAYLEEIARGYGLSWTSTREAQEPRRPLYPLQRI</sequence>
<dbReference type="OrthoDB" id="29853at2759"/>
<dbReference type="EMBL" id="MU128944">
    <property type="protein sequence ID" value="KAF9516011.1"/>
    <property type="molecule type" value="Genomic_DNA"/>
</dbReference>
<dbReference type="FunFam" id="1.20.1260.60:FF:000002">
    <property type="entry name" value="Vacuolar protein sorting-associated protein IST1"/>
    <property type="match status" value="1"/>
</dbReference>
<name>A0A9P6B1N6_9AGAM</name>
<evidence type="ECO:0000256" key="1">
    <source>
        <dbReference type="ARBA" id="ARBA00005536"/>
    </source>
</evidence>
<proteinExistence type="inferred from homology"/>
<reference evidence="2" key="1">
    <citation type="journal article" date="2020" name="Nat. Commun.">
        <title>Large-scale genome sequencing of mycorrhizal fungi provides insights into the early evolution of symbiotic traits.</title>
        <authorList>
            <person name="Miyauchi S."/>
            <person name="Kiss E."/>
            <person name="Kuo A."/>
            <person name="Drula E."/>
            <person name="Kohler A."/>
            <person name="Sanchez-Garcia M."/>
            <person name="Morin E."/>
            <person name="Andreopoulos B."/>
            <person name="Barry K.W."/>
            <person name="Bonito G."/>
            <person name="Buee M."/>
            <person name="Carver A."/>
            <person name="Chen C."/>
            <person name="Cichocki N."/>
            <person name="Clum A."/>
            <person name="Culley D."/>
            <person name="Crous P.W."/>
            <person name="Fauchery L."/>
            <person name="Girlanda M."/>
            <person name="Hayes R.D."/>
            <person name="Keri Z."/>
            <person name="LaButti K."/>
            <person name="Lipzen A."/>
            <person name="Lombard V."/>
            <person name="Magnuson J."/>
            <person name="Maillard F."/>
            <person name="Murat C."/>
            <person name="Nolan M."/>
            <person name="Ohm R.A."/>
            <person name="Pangilinan J."/>
            <person name="Pereira M.F."/>
            <person name="Perotto S."/>
            <person name="Peter M."/>
            <person name="Pfister S."/>
            <person name="Riley R."/>
            <person name="Sitrit Y."/>
            <person name="Stielow J.B."/>
            <person name="Szollosi G."/>
            <person name="Zifcakova L."/>
            <person name="Stursova M."/>
            <person name="Spatafora J.W."/>
            <person name="Tedersoo L."/>
            <person name="Vaario L.M."/>
            <person name="Yamada A."/>
            <person name="Yan M."/>
            <person name="Wang P."/>
            <person name="Xu J."/>
            <person name="Bruns T."/>
            <person name="Baldrian P."/>
            <person name="Vilgalys R."/>
            <person name="Dunand C."/>
            <person name="Henrissat B."/>
            <person name="Grigoriev I.V."/>
            <person name="Hibbett D."/>
            <person name="Nagy L.G."/>
            <person name="Martin F.M."/>
        </authorList>
    </citation>
    <scope>NUCLEOTIDE SEQUENCE</scope>
    <source>
        <strain evidence="2">UP504</strain>
    </source>
</reference>
<dbReference type="Proteomes" id="UP000886523">
    <property type="component" value="Unassembled WGS sequence"/>
</dbReference>
<comment type="caution">
    <text evidence="2">The sequence shown here is derived from an EMBL/GenBank/DDBJ whole genome shotgun (WGS) entry which is preliminary data.</text>
</comment>